<keyword evidence="4" id="KW-0949">S-adenosyl-L-methionine</keyword>
<dbReference type="GO" id="GO:0008170">
    <property type="term" value="F:N-methyltransferase activity"/>
    <property type="evidence" value="ECO:0007669"/>
    <property type="project" value="InterPro"/>
</dbReference>
<dbReference type="GO" id="GO:0003677">
    <property type="term" value="F:DNA binding"/>
    <property type="evidence" value="ECO:0007669"/>
    <property type="project" value="InterPro"/>
</dbReference>
<evidence type="ECO:0000256" key="6">
    <source>
        <dbReference type="ARBA" id="ARBA00047942"/>
    </source>
</evidence>
<reference evidence="8 9" key="1">
    <citation type="submission" date="2020-07" db="EMBL/GenBank/DDBJ databases">
        <title>Halosimplex pelagicum sp. nov. and Halosimplex rubrum sp. nov., isolated from salted brown alga Laminaria, and emended description of the genus Halosimplex.</title>
        <authorList>
            <person name="Cui H."/>
        </authorList>
    </citation>
    <scope>NUCLEOTIDE SEQUENCE [LARGE SCALE GENOMIC DNA]</scope>
    <source>
        <strain evidence="8 9">R27</strain>
    </source>
</reference>
<dbReference type="GeneID" id="56080610"/>
<proteinExistence type="predicted"/>
<dbReference type="GO" id="GO:0009007">
    <property type="term" value="F:site-specific DNA-methyltransferase (adenine-specific) activity"/>
    <property type="evidence" value="ECO:0007669"/>
    <property type="project" value="UniProtKB-EC"/>
</dbReference>
<evidence type="ECO:0000256" key="4">
    <source>
        <dbReference type="ARBA" id="ARBA00022691"/>
    </source>
</evidence>
<evidence type="ECO:0000259" key="7">
    <source>
        <dbReference type="Pfam" id="PF02384"/>
    </source>
</evidence>
<protein>
    <recommendedName>
        <fullName evidence="1">site-specific DNA-methyltransferase (adenine-specific)</fullName>
        <ecNumber evidence="1">2.1.1.72</ecNumber>
    </recommendedName>
</protein>
<dbReference type="InterPro" id="IPR003356">
    <property type="entry name" value="DNA_methylase_A-5"/>
</dbReference>
<dbReference type="Gene3D" id="3.40.50.150">
    <property type="entry name" value="Vaccinia Virus protein VP39"/>
    <property type="match status" value="1"/>
</dbReference>
<dbReference type="InterPro" id="IPR029063">
    <property type="entry name" value="SAM-dependent_MTases_sf"/>
</dbReference>
<gene>
    <name evidence="8" type="ORF">HZS55_22065</name>
</gene>
<dbReference type="AlphaFoldDB" id="A0A7D5TRI5"/>
<evidence type="ECO:0000256" key="3">
    <source>
        <dbReference type="ARBA" id="ARBA00022679"/>
    </source>
</evidence>
<evidence type="ECO:0000313" key="9">
    <source>
        <dbReference type="Proteomes" id="UP000509667"/>
    </source>
</evidence>
<dbReference type="RefSeq" id="WP_179909678.1">
    <property type="nucleotide sequence ID" value="NZ_CP058910.1"/>
</dbReference>
<organism evidence="8 9">
    <name type="scientific">Halosimplex rubrum</name>
    <dbReference type="NCBI Taxonomy" id="869889"/>
    <lineage>
        <taxon>Archaea</taxon>
        <taxon>Methanobacteriati</taxon>
        <taxon>Methanobacteriota</taxon>
        <taxon>Stenosarchaea group</taxon>
        <taxon>Halobacteria</taxon>
        <taxon>Halobacteriales</taxon>
        <taxon>Haloarculaceae</taxon>
        <taxon>Halosimplex</taxon>
    </lineage>
</organism>
<dbReference type="PANTHER" id="PTHR42933:SF3">
    <property type="entry name" value="TYPE I RESTRICTION ENZYME MJAVIII METHYLASE SUBUNIT"/>
    <property type="match status" value="1"/>
</dbReference>
<dbReference type="SMR" id="A0A7D5TRI5"/>
<evidence type="ECO:0000256" key="5">
    <source>
        <dbReference type="ARBA" id="ARBA00022747"/>
    </source>
</evidence>
<dbReference type="EC" id="2.1.1.72" evidence="1"/>
<dbReference type="GO" id="GO:0009307">
    <property type="term" value="P:DNA restriction-modification system"/>
    <property type="evidence" value="ECO:0007669"/>
    <property type="project" value="UniProtKB-KW"/>
</dbReference>
<dbReference type="PANTHER" id="PTHR42933">
    <property type="entry name" value="SLR6095 PROTEIN"/>
    <property type="match status" value="1"/>
</dbReference>
<evidence type="ECO:0000313" key="8">
    <source>
        <dbReference type="EMBL" id="QLH79814.1"/>
    </source>
</evidence>
<dbReference type="GO" id="GO:0032259">
    <property type="term" value="P:methylation"/>
    <property type="evidence" value="ECO:0007669"/>
    <property type="project" value="UniProtKB-KW"/>
</dbReference>
<feature type="domain" description="DNA methylase adenine-specific" evidence="7">
    <location>
        <begin position="141"/>
        <end position="452"/>
    </location>
</feature>
<sequence>MPYSKSVLKEYFYESIEILRGNLSVTEYREFLIPLLYYKMASDESNLRDKLDATATENHPDLRSLPHLPKENRWQGTVNIPSHLDEGLNQAISNVPNDPLAPTTAFKPDYTKLGHDGALQELTDHLSRCQLDSNSAAPAELGAAFEYLLDQLARIEGKQGSQNSTPRGVRQLCTRIAGPFVEGESVHDPTVGVAGLLVKAGQNFETQTNRKGLELTGQEIHPQTASLAGLNLEAHGLNGEIHIGDSLRNPQFTENGRLQQFDCVFADFPVSPSWAKEEFEQDRFHRFSQSTELPLPRADQGDYAFIFHALNQLRDPAENTEGGRGVILISHGVLYRQSDRVYREYLVDNDLVEAVIGLPPNLYANTSLPVAILVINKDKKSGRQNEVRFVHAMDEEFYTEFESRNNLSEDGIERVIDELDEWNDDSEIAKTVSIEEIRENGHTLDLSEYIPAVEPTAIPGLNRELRKVDSTSYEGKVNLPAEPEFSDILGKVMEVSENSVYVLGSYTGAREAELIDIKQELEEMGYDAHLDKDLPDFPSQDLSGSVATTMRLAGFCIMVDREASGHIDEYRLAEKQRTVLARLTPKDGGSTKMIGGAELVDVNYIKSFEFDLRPQERLEDAVSWAQQMVEKRRAEYSKHYDWRG</sequence>
<name>A0A7D5TRI5_9EURY</name>
<evidence type="ECO:0000256" key="1">
    <source>
        <dbReference type="ARBA" id="ARBA00011900"/>
    </source>
</evidence>
<dbReference type="SUPFAM" id="SSF53335">
    <property type="entry name" value="S-adenosyl-L-methionine-dependent methyltransferases"/>
    <property type="match status" value="1"/>
</dbReference>
<keyword evidence="3" id="KW-0808">Transferase</keyword>
<dbReference type="InterPro" id="IPR051537">
    <property type="entry name" value="DNA_Adenine_Mtase"/>
</dbReference>
<accession>A0A7D5TRI5</accession>
<dbReference type="KEGG" id="hrr:HZS55_22065"/>
<dbReference type="OrthoDB" id="45790at2157"/>
<dbReference type="Pfam" id="PF02384">
    <property type="entry name" value="N6_Mtase"/>
    <property type="match status" value="1"/>
</dbReference>
<dbReference type="Proteomes" id="UP000509667">
    <property type="component" value="Chromosome"/>
</dbReference>
<evidence type="ECO:0000256" key="2">
    <source>
        <dbReference type="ARBA" id="ARBA00022603"/>
    </source>
</evidence>
<keyword evidence="9" id="KW-1185">Reference proteome</keyword>
<keyword evidence="5" id="KW-0680">Restriction system</keyword>
<keyword evidence="2 8" id="KW-0489">Methyltransferase</keyword>
<comment type="catalytic activity">
    <reaction evidence="6">
        <text>a 2'-deoxyadenosine in DNA + S-adenosyl-L-methionine = an N(6)-methyl-2'-deoxyadenosine in DNA + S-adenosyl-L-homocysteine + H(+)</text>
        <dbReference type="Rhea" id="RHEA:15197"/>
        <dbReference type="Rhea" id="RHEA-COMP:12418"/>
        <dbReference type="Rhea" id="RHEA-COMP:12419"/>
        <dbReference type="ChEBI" id="CHEBI:15378"/>
        <dbReference type="ChEBI" id="CHEBI:57856"/>
        <dbReference type="ChEBI" id="CHEBI:59789"/>
        <dbReference type="ChEBI" id="CHEBI:90615"/>
        <dbReference type="ChEBI" id="CHEBI:90616"/>
        <dbReference type="EC" id="2.1.1.72"/>
    </reaction>
</comment>
<dbReference type="EMBL" id="CP058910">
    <property type="protein sequence ID" value="QLH79814.1"/>
    <property type="molecule type" value="Genomic_DNA"/>
</dbReference>